<comment type="cofactor">
    <cofactor evidence="7">
        <name>Zn(2+)</name>
        <dbReference type="ChEBI" id="CHEBI:29105"/>
    </cofactor>
    <text evidence="7">Binds 1 zinc ion.</text>
</comment>
<dbReference type="Proteomes" id="UP000887574">
    <property type="component" value="Unplaced"/>
</dbReference>
<evidence type="ECO:0000256" key="6">
    <source>
        <dbReference type="ARBA" id="ARBA00023049"/>
    </source>
</evidence>
<reference evidence="10" key="1">
    <citation type="submission" date="2022-11" db="UniProtKB">
        <authorList>
            <consortium name="WormBaseParasite"/>
        </authorList>
    </citation>
    <scope>IDENTIFICATION</scope>
</reference>
<evidence type="ECO:0000256" key="4">
    <source>
        <dbReference type="ARBA" id="ARBA00022801"/>
    </source>
</evidence>
<dbReference type="PANTHER" id="PTHR11804">
    <property type="entry name" value="PROTEASE M3 THIMET OLIGOPEPTIDASE-RELATED"/>
    <property type="match status" value="1"/>
</dbReference>
<keyword evidence="3 7" id="KW-0479">Metal-binding</keyword>
<comment type="similarity">
    <text evidence="1 7">Belongs to the peptidase M3 family.</text>
</comment>
<dbReference type="WBParaSite" id="jg22346">
    <property type="protein sequence ID" value="jg22346"/>
    <property type="gene ID" value="jg22346"/>
</dbReference>
<dbReference type="GO" id="GO:0006508">
    <property type="term" value="P:proteolysis"/>
    <property type="evidence" value="ECO:0007669"/>
    <property type="project" value="UniProtKB-KW"/>
</dbReference>
<evidence type="ECO:0000256" key="2">
    <source>
        <dbReference type="ARBA" id="ARBA00022670"/>
    </source>
</evidence>
<accession>A0A915DS45</accession>
<dbReference type="InterPro" id="IPR045090">
    <property type="entry name" value="Pept_M3A_M3B"/>
</dbReference>
<proteinExistence type="inferred from homology"/>
<evidence type="ECO:0000313" key="10">
    <source>
        <dbReference type="WBParaSite" id="jg22346"/>
    </source>
</evidence>
<keyword evidence="2 7" id="KW-0645">Protease</keyword>
<organism evidence="9 10">
    <name type="scientific">Ditylenchus dipsaci</name>
    <dbReference type="NCBI Taxonomy" id="166011"/>
    <lineage>
        <taxon>Eukaryota</taxon>
        <taxon>Metazoa</taxon>
        <taxon>Ecdysozoa</taxon>
        <taxon>Nematoda</taxon>
        <taxon>Chromadorea</taxon>
        <taxon>Rhabditida</taxon>
        <taxon>Tylenchina</taxon>
        <taxon>Tylenchomorpha</taxon>
        <taxon>Sphaerularioidea</taxon>
        <taxon>Anguinidae</taxon>
        <taxon>Anguininae</taxon>
        <taxon>Ditylenchus</taxon>
    </lineage>
</organism>
<evidence type="ECO:0000256" key="1">
    <source>
        <dbReference type="ARBA" id="ARBA00006040"/>
    </source>
</evidence>
<dbReference type="InterPro" id="IPR024079">
    <property type="entry name" value="MetalloPept_cat_dom_sf"/>
</dbReference>
<dbReference type="Gene3D" id="1.10.1370.10">
    <property type="entry name" value="Neurolysin, domain 3"/>
    <property type="match status" value="1"/>
</dbReference>
<dbReference type="SUPFAM" id="SSF55486">
    <property type="entry name" value="Metalloproteases ('zincins'), catalytic domain"/>
    <property type="match status" value="1"/>
</dbReference>
<dbReference type="AlphaFoldDB" id="A0A915DS45"/>
<dbReference type="Pfam" id="PF01432">
    <property type="entry name" value="Peptidase_M3"/>
    <property type="match status" value="1"/>
</dbReference>
<evidence type="ECO:0000259" key="8">
    <source>
        <dbReference type="Pfam" id="PF01432"/>
    </source>
</evidence>
<keyword evidence="4 7" id="KW-0378">Hydrolase</keyword>
<evidence type="ECO:0000256" key="7">
    <source>
        <dbReference type="RuleBase" id="RU003435"/>
    </source>
</evidence>
<dbReference type="InterPro" id="IPR024077">
    <property type="entry name" value="Neurolysin/TOP_dom2"/>
</dbReference>
<evidence type="ECO:0000256" key="3">
    <source>
        <dbReference type="ARBA" id="ARBA00022723"/>
    </source>
</evidence>
<dbReference type="InterPro" id="IPR001567">
    <property type="entry name" value="Pept_M3A_M3B_dom"/>
</dbReference>
<keyword evidence="9" id="KW-1185">Reference proteome</keyword>
<dbReference type="Gene3D" id="3.40.390.10">
    <property type="entry name" value="Collagenase (Catalytic Domain)"/>
    <property type="match status" value="1"/>
</dbReference>
<name>A0A915DS45_9BILA</name>
<evidence type="ECO:0000313" key="9">
    <source>
        <dbReference type="Proteomes" id="UP000887574"/>
    </source>
</evidence>
<evidence type="ECO:0000256" key="5">
    <source>
        <dbReference type="ARBA" id="ARBA00022833"/>
    </source>
</evidence>
<keyword evidence="6 7" id="KW-0482">Metalloprotease</keyword>
<keyword evidence="5 7" id="KW-0862">Zinc</keyword>
<dbReference type="GO" id="GO:0046872">
    <property type="term" value="F:metal ion binding"/>
    <property type="evidence" value="ECO:0007669"/>
    <property type="project" value="UniProtKB-UniRule"/>
</dbReference>
<protein>
    <submittedName>
        <fullName evidence="10">Peptidase M3A/M3B catalytic domain-containing protein</fullName>
    </submittedName>
</protein>
<dbReference type="PANTHER" id="PTHR11804:SF83">
    <property type="entry name" value="LD37516P"/>
    <property type="match status" value="1"/>
</dbReference>
<sequence>MYTLLKYCGDRSIRRAAWEIGIRHHSTQIVKRWALRNIAEHRLCNTMAGSPQTVRDFVNELVDRIRPVFLDRLQSWSIYAASNELLTSDLQLYDLFYMCHREGEDHYKLDSLDLMNYFPFWPTFENTIEVVSFLLNLSFHEVTDSGLERCHPSVRIWSVAERARYYVDPFDRPSKRNGAWQVILGGVSFFTLLLVDHLAQLFILAENKPRNLDKIVYCLGKANEPDESGNSMLHHTQLQAMLFAFGRSIQYLLSRSPYRDISIPVLGRFATASDAADLFQSLSSPHRVTGESLAKTADATSLALSRSMLWETYRTLFWTDFDLRICEMEHRREKFWLDLYSEMHKEYFPFKKDRNDYQPCNFTPIFGNWRLMGMYYRKLWAEMLALDVHDTFFRESDEGRTGERLKQMMLNFGDGEAQGVLYNKFQGRDPSIGAICNVIFYDPPAPSEVQEFSTASR</sequence>
<feature type="domain" description="Peptidase M3A/M3B catalytic" evidence="8">
    <location>
        <begin position="5"/>
        <end position="436"/>
    </location>
</feature>
<dbReference type="GO" id="GO:0004222">
    <property type="term" value="F:metalloendopeptidase activity"/>
    <property type="evidence" value="ECO:0007669"/>
    <property type="project" value="InterPro"/>
</dbReference>